<dbReference type="PROSITE" id="PS00086">
    <property type="entry name" value="CYTOCHROME_P450"/>
    <property type="match status" value="2"/>
</dbReference>
<organism evidence="9 10">
    <name type="scientific">Nicrophorus vespilloides</name>
    <name type="common">Boreal carrion beetle</name>
    <dbReference type="NCBI Taxonomy" id="110193"/>
    <lineage>
        <taxon>Eukaryota</taxon>
        <taxon>Metazoa</taxon>
        <taxon>Ecdysozoa</taxon>
        <taxon>Arthropoda</taxon>
        <taxon>Hexapoda</taxon>
        <taxon>Insecta</taxon>
        <taxon>Pterygota</taxon>
        <taxon>Neoptera</taxon>
        <taxon>Endopterygota</taxon>
        <taxon>Coleoptera</taxon>
        <taxon>Polyphaga</taxon>
        <taxon>Staphyliniformia</taxon>
        <taxon>Silphidae</taxon>
        <taxon>Nicrophorinae</taxon>
        <taxon>Nicrophorus</taxon>
    </lineage>
</organism>
<dbReference type="InterPro" id="IPR017972">
    <property type="entry name" value="Cyt_P450_CS"/>
</dbReference>
<keyword evidence="8" id="KW-0812">Transmembrane</keyword>
<evidence type="ECO:0000256" key="1">
    <source>
        <dbReference type="ARBA" id="ARBA00001971"/>
    </source>
</evidence>
<dbReference type="InterPro" id="IPR050196">
    <property type="entry name" value="Cytochrome_P450_Monoox"/>
</dbReference>
<keyword evidence="8" id="KW-0472">Membrane</keyword>
<dbReference type="PRINTS" id="PR00463">
    <property type="entry name" value="EP450I"/>
</dbReference>
<dbReference type="InterPro" id="IPR002401">
    <property type="entry name" value="Cyt_P450_E_grp-I"/>
</dbReference>
<reference evidence="10" key="1">
    <citation type="submission" date="2025-08" db="UniProtKB">
        <authorList>
            <consortium name="RefSeq"/>
        </authorList>
    </citation>
    <scope>IDENTIFICATION</scope>
    <source>
        <tissue evidence="10">Whole Larva</tissue>
    </source>
</reference>
<dbReference type="PANTHER" id="PTHR24291:SF187">
    <property type="entry name" value="CYTOCHROME P450 4AE1-RELATED"/>
    <property type="match status" value="1"/>
</dbReference>
<keyword evidence="3" id="KW-0349">Heme</keyword>
<evidence type="ECO:0000256" key="3">
    <source>
        <dbReference type="ARBA" id="ARBA00022617"/>
    </source>
</evidence>
<evidence type="ECO:0000313" key="10">
    <source>
        <dbReference type="RefSeq" id="XP_017780607.1"/>
    </source>
</evidence>
<keyword evidence="9" id="KW-1185">Reference proteome</keyword>
<keyword evidence="6" id="KW-0408">Iron</keyword>
<dbReference type="GeneID" id="108565580"/>
<evidence type="ECO:0000256" key="7">
    <source>
        <dbReference type="ARBA" id="ARBA00023033"/>
    </source>
</evidence>
<proteinExistence type="inferred from homology"/>
<keyword evidence="5" id="KW-0560">Oxidoreductase</keyword>
<evidence type="ECO:0000256" key="8">
    <source>
        <dbReference type="SAM" id="Phobius"/>
    </source>
</evidence>
<evidence type="ECO:0000313" key="9">
    <source>
        <dbReference type="Proteomes" id="UP000695000"/>
    </source>
</evidence>
<evidence type="ECO:0000256" key="5">
    <source>
        <dbReference type="ARBA" id="ARBA00023002"/>
    </source>
</evidence>
<dbReference type="Gene3D" id="1.10.630.10">
    <property type="entry name" value="Cytochrome P450"/>
    <property type="match status" value="2"/>
</dbReference>
<protein>
    <submittedName>
        <fullName evidence="10">Cytochrome P450 4c3-like</fullName>
    </submittedName>
</protein>
<evidence type="ECO:0000256" key="2">
    <source>
        <dbReference type="ARBA" id="ARBA00010617"/>
    </source>
</evidence>
<sequence>MFGYIFFAFAALITYVLVKWYLQLYKYRNVKVPGPKPLPVLGNILEFGTNLKDILWNFKGLQEKYGGVFKLYLGPKQFKLVLTDPKYIQHVLSSSKHINKSDIYEFYIPMVEDGIVSAKGEIWRKNRKSFTQCFHVKLLDQFNVTFNSASDSLIKKLSKNVNKEIDINKFVSISTLETITETAMGIKFNDDSDKHLAYVDAVHCFFKIAMSRLFSLVYSNEFIFSFTEDHKIQQKYIEFARDYANSIISQRIEERRGQNSTGDEDEFGIKTKVAFIDQLLNMYSSEEDISYEEIRKQIVTFIIAGYDTVSTCLSFLLFELSLHPEIQEKIYNELVDLNLLKNDYYSLNEMNNMSYIECCIKEALRKYTPIPFYERLIEEDLKIEDVHIPKNTVVTIFAFGMHRSEEIYPDSDRFDPDRFLLENISKRHAYAYLPFSAGPRNCMGIRFAMYEMKCAIAKIIKHFHILPKSNFQLEVESDMVLTSSNGFPIMLSTHQHAIDTYTCIMHTDLDEMYHIYIAAILALLISVLINKYNENKKYRDINKLPGPPTVPFFGNSLGFAKNTAEFFENQQKLVKEYGLMVRLWLGSKPSIVVSDPVKLEFFLSSNEHISKSVGYNGFRLWKHRKIITPSFHFKVLDQYTEYINSNSKILISKLKEQIDKKSIDIHPFINYYNLDVISETAMKTRINAQNNPKSDYVEAVKNYLRIYISRYFSFFKQYDFYFKLTEEYRLQQKYVKTLKDFTAEVIKKRKEERREAKKNDVNNKKIEEENDEEFGIKKKHAFLDMLLDLQDESNLLTDEEIREEVDTFMFSGHDTVSSTTCFCLLELSKRPEIQEKLVEESWDIMGDDKDANLEFKNVNDLKYLDLVVKETLRLRATVPFIERELHSDVTLDGTFIPKGTTITILPYALHHLEQFFPNPEQFDPDRFLPENSAGRHAFSYIPFSAGPRNCIGQKYALLSVKAAVIKILRNFEILPAEPKFEPILGNTAVLESMNGIHVQLKLRE</sequence>
<comment type="similarity">
    <text evidence="2">Belongs to the cytochrome P450 family.</text>
</comment>
<dbReference type="CDD" id="cd20628">
    <property type="entry name" value="CYP4"/>
    <property type="match status" value="2"/>
</dbReference>
<keyword evidence="8" id="KW-1133">Transmembrane helix</keyword>
<dbReference type="Proteomes" id="UP000695000">
    <property type="component" value="Unplaced"/>
</dbReference>
<evidence type="ECO:0000256" key="6">
    <source>
        <dbReference type="ARBA" id="ARBA00023004"/>
    </source>
</evidence>
<comment type="cofactor">
    <cofactor evidence="1">
        <name>heme</name>
        <dbReference type="ChEBI" id="CHEBI:30413"/>
    </cofactor>
</comment>
<gene>
    <name evidence="10" type="primary">LOC108565580</name>
</gene>
<dbReference type="RefSeq" id="XP_017780607.1">
    <property type="nucleotide sequence ID" value="XM_017925118.1"/>
</dbReference>
<dbReference type="Pfam" id="PF00067">
    <property type="entry name" value="p450"/>
    <property type="match status" value="2"/>
</dbReference>
<dbReference type="PRINTS" id="PR00385">
    <property type="entry name" value="P450"/>
</dbReference>
<dbReference type="InterPro" id="IPR036396">
    <property type="entry name" value="Cyt_P450_sf"/>
</dbReference>
<evidence type="ECO:0000256" key="4">
    <source>
        <dbReference type="ARBA" id="ARBA00022723"/>
    </source>
</evidence>
<keyword evidence="7" id="KW-0503">Monooxygenase</keyword>
<dbReference type="InterPro" id="IPR001128">
    <property type="entry name" value="Cyt_P450"/>
</dbReference>
<dbReference type="PANTHER" id="PTHR24291">
    <property type="entry name" value="CYTOCHROME P450 FAMILY 4"/>
    <property type="match status" value="1"/>
</dbReference>
<keyword evidence="4" id="KW-0479">Metal-binding</keyword>
<name>A0ABM1N1A7_NICVS</name>
<accession>A0ABM1N1A7</accession>
<dbReference type="SUPFAM" id="SSF48264">
    <property type="entry name" value="Cytochrome P450"/>
    <property type="match status" value="2"/>
</dbReference>
<feature type="transmembrane region" description="Helical" evidence="8">
    <location>
        <begin position="6"/>
        <end position="22"/>
    </location>
</feature>